<dbReference type="Gene3D" id="1.10.287.1120">
    <property type="entry name" value="Bipartite methylase S protein"/>
    <property type="match status" value="1"/>
</dbReference>
<evidence type="ECO:0000256" key="1">
    <source>
        <dbReference type="ARBA" id="ARBA00010923"/>
    </source>
</evidence>
<dbReference type="GO" id="GO:0009035">
    <property type="term" value="F:type I site-specific deoxyribonuclease activity"/>
    <property type="evidence" value="ECO:0007669"/>
    <property type="project" value="UniProtKB-EC"/>
</dbReference>
<dbReference type="Pfam" id="PF01420">
    <property type="entry name" value="Methylase_S"/>
    <property type="match status" value="2"/>
</dbReference>
<comment type="similarity">
    <text evidence="1">Belongs to the type-I restriction system S methylase family.</text>
</comment>
<dbReference type="GO" id="GO:0003677">
    <property type="term" value="F:DNA binding"/>
    <property type="evidence" value="ECO:0007669"/>
    <property type="project" value="UniProtKB-KW"/>
</dbReference>
<dbReference type="GO" id="GO:0009307">
    <property type="term" value="P:DNA restriction-modification system"/>
    <property type="evidence" value="ECO:0007669"/>
    <property type="project" value="UniProtKB-KW"/>
</dbReference>
<dbReference type="InterPro" id="IPR000055">
    <property type="entry name" value="Restrct_endonuc_typeI_TRD"/>
</dbReference>
<keyword evidence="2" id="KW-0680">Restriction system</keyword>
<keyword evidence="4" id="KW-0175">Coiled coil</keyword>
<protein>
    <submittedName>
        <fullName evidence="6">Type I restriction enzyme S subunit</fullName>
        <ecNumber evidence="6">3.1.21.3</ecNumber>
    </submittedName>
</protein>
<dbReference type="AlphaFoldDB" id="A0A840KCS6"/>
<evidence type="ECO:0000256" key="3">
    <source>
        <dbReference type="ARBA" id="ARBA00023125"/>
    </source>
</evidence>
<keyword evidence="6" id="KW-0378">Hydrolase</keyword>
<evidence type="ECO:0000256" key="2">
    <source>
        <dbReference type="ARBA" id="ARBA00022747"/>
    </source>
</evidence>
<dbReference type="InterPro" id="IPR052021">
    <property type="entry name" value="Type-I_RS_S_subunit"/>
</dbReference>
<dbReference type="SUPFAM" id="SSF116734">
    <property type="entry name" value="DNA methylase specificity domain"/>
    <property type="match status" value="2"/>
</dbReference>
<name>A0A840KCS6_9FLAO</name>
<evidence type="ECO:0000313" key="6">
    <source>
        <dbReference type="EMBL" id="MBB4804792.1"/>
    </source>
</evidence>
<feature type="domain" description="Type I restriction modification DNA specificity" evidence="5">
    <location>
        <begin position="21"/>
        <end position="197"/>
    </location>
</feature>
<feature type="coiled-coil region" evidence="4">
    <location>
        <begin position="186"/>
        <end position="213"/>
    </location>
</feature>
<gene>
    <name evidence="6" type="ORF">HNP38_000064</name>
</gene>
<keyword evidence="3" id="KW-0238">DNA-binding</keyword>
<dbReference type="RefSeq" id="WP_228460886.1">
    <property type="nucleotide sequence ID" value="NZ_JACHLE010000001.1"/>
</dbReference>
<dbReference type="Gene3D" id="3.90.220.20">
    <property type="entry name" value="DNA methylase specificity domains"/>
    <property type="match status" value="2"/>
</dbReference>
<proteinExistence type="inferred from homology"/>
<keyword evidence="7" id="KW-1185">Reference proteome</keyword>
<dbReference type="InterPro" id="IPR044946">
    <property type="entry name" value="Restrct_endonuc_typeI_TRD_sf"/>
</dbReference>
<reference evidence="6 7" key="1">
    <citation type="submission" date="2020-08" db="EMBL/GenBank/DDBJ databases">
        <title>Functional genomics of gut bacteria from endangered species of beetles.</title>
        <authorList>
            <person name="Carlos-Shanley C."/>
        </authorList>
    </citation>
    <scope>NUCLEOTIDE SEQUENCE [LARGE SCALE GENOMIC DNA]</scope>
    <source>
        <strain evidence="6 7">S00151</strain>
    </source>
</reference>
<sequence>MANKKLNIGKVPNLRFPGFESEWETKKLGEIATFSKGKGISKSDIEENGITECIRYGELYTHYREIITEIKSKTNVNTSTLVLSEENDVVIPASGETTIDIATASCILKSGIALGGDLNIIKTENNGIFLSYYLNSKKKMEIANLAQGISVVHLYSSQLASLSLSLPKLNEQSKISSFLALLDERVQTQNKIIQQLETLIQALRNQIFKRKRRFTDTDGRDSSDWKKVKIGDILKIGSGKDYKHLQSGNIPVFGTGGFMTLVNDYLYDGETVCIGRKGTIDKPMYHKGKLWTVDTLFYTHSFQSCIPKFIFHLFQTINWLEYNEASGVPSLSKTTIEKIGLQIPSIEEQERIASFLSKVDQKIQIEKAILEQLEMQKKYMLQQMFV</sequence>
<evidence type="ECO:0000256" key="4">
    <source>
        <dbReference type="SAM" id="Coils"/>
    </source>
</evidence>
<dbReference type="EMBL" id="JACHLE010000001">
    <property type="protein sequence ID" value="MBB4804792.1"/>
    <property type="molecule type" value="Genomic_DNA"/>
</dbReference>
<organism evidence="6 7">
    <name type="scientific">Chryseobacterium defluvii</name>
    <dbReference type="NCBI Taxonomy" id="160396"/>
    <lineage>
        <taxon>Bacteria</taxon>
        <taxon>Pseudomonadati</taxon>
        <taxon>Bacteroidota</taxon>
        <taxon>Flavobacteriia</taxon>
        <taxon>Flavobacteriales</taxon>
        <taxon>Weeksellaceae</taxon>
        <taxon>Chryseobacterium group</taxon>
        <taxon>Chryseobacterium</taxon>
    </lineage>
</organism>
<accession>A0A840KCS6</accession>
<feature type="domain" description="Type I restriction modification DNA specificity" evidence="5">
    <location>
        <begin position="223"/>
        <end position="374"/>
    </location>
</feature>
<dbReference type="PANTHER" id="PTHR30408:SF13">
    <property type="entry name" value="TYPE I RESTRICTION ENZYME HINDI SPECIFICITY SUBUNIT"/>
    <property type="match status" value="1"/>
</dbReference>
<evidence type="ECO:0000313" key="7">
    <source>
        <dbReference type="Proteomes" id="UP000592180"/>
    </source>
</evidence>
<dbReference type="Proteomes" id="UP000592180">
    <property type="component" value="Unassembled WGS sequence"/>
</dbReference>
<dbReference type="CDD" id="cd17288">
    <property type="entry name" value="RMtype1_S_LlaAI06ORF1089P_TRD1-CR1_like"/>
    <property type="match status" value="1"/>
</dbReference>
<dbReference type="PANTHER" id="PTHR30408">
    <property type="entry name" value="TYPE-1 RESTRICTION ENZYME ECOKI SPECIFICITY PROTEIN"/>
    <property type="match status" value="1"/>
</dbReference>
<evidence type="ECO:0000259" key="5">
    <source>
        <dbReference type="Pfam" id="PF01420"/>
    </source>
</evidence>
<comment type="caution">
    <text evidence="6">The sequence shown here is derived from an EMBL/GenBank/DDBJ whole genome shotgun (WGS) entry which is preliminary data.</text>
</comment>
<dbReference type="EC" id="3.1.21.3" evidence="6"/>